<gene>
    <name evidence="2" type="ORF">FC56_GL000850</name>
</gene>
<feature type="transmembrane region" description="Helical" evidence="1">
    <location>
        <begin position="80"/>
        <end position="104"/>
    </location>
</feature>
<protein>
    <submittedName>
        <fullName evidence="2">Branched-chain amino acid transport</fullName>
    </submittedName>
</protein>
<dbReference type="STRING" id="1423802.FC56_GL000850"/>
<dbReference type="InterPro" id="IPR008407">
    <property type="entry name" value="Brnchd-chn_aa_trnsp_AzlD"/>
</dbReference>
<sequence length="107" mass="12065">MNSSEYVLLTIFGCGLVTWLSRVLPLVLLQKFRLSPKVTEFLSFVPIVIMAALWFENLFTQRLGHLPTPNWDNIIASVPTFVAAVITKSLLWIVVIGMLSLVVVRHI</sequence>
<reference evidence="2 3" key="1">
    <citation type="journal article" date="2015" name="Genome Announc.">
        <title>Expanding the biotechnology potential of lactobacilli through comparative genomics of 213 strains and associated genera.</title>
        <authorList>
            <person name="Sun Z."/>
            <person name="Harris H.M."/>
            <person name="McCann A."/>
            <person name="Guo C."/>
            <person name="Argimon S."/>
            <person name="Zhang W."/>
            <person name="Yang X."/>
            <person name="Jeffery I.B."/>
            <person name="Cooney J.C."/>
            <person name="Kagawa T.F."/>
            <person name="Liu W."/>
            <person name="Song Y."/>
            <person name="Salvetti E."/>
            <person name="Wrobel A."/>
            <person name="Rasinkangas P."/>
            <person name="Parkhill J."/>
            <person name="Rea M.C."/>
            <person name="O'Sullivan O."/>
            <person name="Ritari J."/>
            <person name="Douillard F.P."/>
            <person name="Paul Ross R."/>
            <person name="Yang R."/>
            <person name="Briner A.E."/>
            <person name="Felis G.E."/>
            <person name="de Vos W.M."/>
            <person name="Barrangou R."/>
            <person name="Klaenhammer T.R."/>
            <person name="Caufield P.W."/>
            <person name="Cui Y."/>
            <person name="Zhang H."/>
            <person name="O'Toole P.W."/>
        </authorList>
    </citation>
    <scope>NUCLEOTIDE SEQUENCE [LARGE SCALE GENOMIC DNA]</scope>
    <source>
        <strain evidence="2 3">DSM 24302</strain>
    </source>
</reference>
<evidence type="ECO:0000313" key="3">
    <source>
        <dbReference type="Proteomes" id="UP000051256"/>
    </source>
</evidence>
<keyword evidence="1" id="KW-1133">Transmembrane helix</keyword>
<dbReference type="PATRIC" id="fig|1423802.4.peg.863"/>
<dbReference type="AlphaFoldDB" id="A0A0R2CNG9"/>
<dbReference type="Proteomes" id="UP000051256">
    <property type="component" value="Unassembled WGS sequence"/>
</dbReference>
<name>A0A0R2CNG9_9LACO</name>
<dbReference type="EMBL" id="AYZR01000009">
    <property type="protein sequence ID" value="KRM93185.1"/>
    <property type="molecule type" value="Genomic_DNA"/>
</dbReference>
<comment type="caution">
    <text evidence="2">The sequence shown here is derived from an EMBL/GenBank/DDBJ whole genome shotgun (WGS) entry which is preliminary data.</text>
</comment>
<organism evidence="2 3">
    <name type="scientific">Lentilactobacillus senioris DSM 24302 = JCM 17472</name>
    <dbReference type="NCBI Taxonomy" id="1423802"/>
    <lineage>
        <taxon>Bacteria</taxon>
        <taxon>Bacillati</taxon>
        <taxon>Bacillota</taxon>
        <taxon>Bacilli</taxon>
        <taxon>Lactobacillales</taxon>
        <taxon>Lactobacillaceae</taxon>
        <taxon>Lentilactobacillus</taxon>
    </lineage>
</organism>
<proteinExistence type="predicted"/>
<evidence type="ECO:0000256" key="1">
    <source>
        <dbReference type="SAM" id="Phobius"/>
    </source>
</evidence>
<dbReference type="RefSeq" id="WP_056978614.1">
    <property type="nucleotide sequence ID" value="NZ_AYZR01000009.1"/>
</dbReference>
<accession>A0A0R2CNG9</accession>
<keyword evidence="1" id="KW-0472">Membrane</keyword>
<keyword evidence="3" id="KW-1185">Reference proteome</keyword>
<keyword evidence="1" id="KW-0812">Transmembrane</keyword>
<evidence type="ECO:0000313" key="2">
    <source>
        <dbReference type="EMBL" id="KRM93185.1"/>
    </source>
</evidence>
<feature type="transmembrane region" description="Helical" evidence="1">
    <location>
        <begin position="41"/>
        <end position="60"/>
    </location>
</feature>
<dbReference type="Pfam" id="PF05437">
    <property type="entry name" value="AzlD"/>
    <property type="match status" value="1"/>
</dbReference>
<feature type="transmembrane region" description="Helical" evidence="1">
    <location>
        <begin position="6"/>
        <end position="29"/>
    </location>
</feature>